<comment type="caution">
    <text evidence="2">The sequence shown here is derived from an EMBL/GenBank/DDBJ whole genome shotgun (WGS) entry which is preliminary data.</text>
</comment>
<keyword evidence="3" id="KW-1185">Reference proteome</keyword>
<dbReference type="AlphaFoldDB" id="A0A8J3YDG8"/>
<sequence>MPAALLVVVVLLVVLIAAGPAIERLIDRRWPPPDGDHRGPFAPGPHRTGTIEWRGNQREKEVAHDDTGPDPVRPHGPVLAADAGRRHQDRGATGR</sequence>
<feature type="compositionally biased region" description="Basic and acidic residues" evidence="1">
    <location>
        <begin position="83"/>
        <end position="95"/>
    </location>
</feature>
<feature type="compositionally biased region" description="Basic and acidic residues" evidence="1">
    <location>
        <begin position="55"/>
        <end position="67"/>
    </location>
</feature>
<protein>
    <submittedName>
        <fullName evidence="2">Uncharacterized protein</fullName>
    </submittedName>
</protein>
<feature type="region of interest" description="Disordered" evidence="1">
    <location>
        <begin position="27"/>
        <end position="95"/>
    </location>
</feature>
<dbReference type="EMBL" id="BOOY01000046">
    <property type="protein sequence ID" value="GIJ06726.1"/>
    <property type="molecule type" value="Genomic_DNA"/>
</dbReference>
<reference evidence="2" key="1">
    <citation type="submission" date="2021-01" db="EMBL/GenBank/DDBJ databases">
        <title>Whole genome shotgun sequence of Spirilliplanes yamanashiensis NBRC 15828.</title>
        <authorList>
            <person name="Komaki H."/>
            <person name="Tamura T."/>
        </authorList>
    </citation>
    <scope>NUCLEOTIDE SEQUENCE</scope>
    <source>
        <strain evidence="2">NBRC 15828</strain>
    </source>
</reference>
<evidence type="ECO:0000313" key="3">
    <source>
        <dbReference type="Proteomes" id="UP000652013"/>
    </source>
</evidence>
<organism evidence="2 3">
    <name type="scientific">Spirilliplanes yamanashiensis</name>
    <dbReference type="NCBI Taxonomy" id="42233"/>
    <lineage>
        <taxon>Bacteria</taxon>
        <taxon>Bacillati</taxon>
        <taxon>Actinomycetota</taxon>
        <taxon>Actinomycetes</taxon>
        <taxon>Micromonosporales</taxon>
        <taxon>Micromonosporaceae</taxon>
        <taxon>Spirilliplanes</taxon>
    </lineage>
</organism>
<name>A0A8J3YDG8_9ACTN</name>
<evidence type="ECO:0000313" key="2">
    <source>
        <dbReference type="EMBL" id="GIJ06726.1"/>
    </source>
</evidence>
<dbReference type="Proteomes" id="UP000652013">
    <property type="component" value="Unassembled WGS sequence"/>
</dbReference>
<proteinExistence type="predicted"/>
<feature type="compositionally biased region" description="Basic and acidic residues" evidence="1">
    <location>
        <begin position="27"/>
        <end position="39"/>
    </location>
</feature>
<gene>
    <name evidence="2" type="ORF">Sya03_60780</name>
</gene>
<accession>A0A8J3YDG8</accession>
<evidence type="ECO:0000256" key="1">
    <source>
        <dbReference type="SAM" id="MobiDB-lite"/>
    </source>
</evidence>